<feature type="domain" description="HTH tetR-type" evidence="5">
    <location>
        <begin position="9"/>
        <end position="69"/>
    </location>
</feature>
<dbReference type="InterPro" id="IPR009057">
    <property type="entry name" value="Homeodomain-like_sf"/>
</dbReference>
<dbReference type="GO" id="GO:0003700">
    <property type="term" value="F:DNA-binding transcription factor activity"/>
    <property type="evidence" value="ECO:0007669"/>
    <property type="project" value="TreeGrafter"/>
</dbReference>
<dbReference type="EMBL" id="FOHO01000009">
    <property type="protein sequence ID" value="SET76480.1"/>
    <property type="molecule type" value="Genomic_DNA"/>
</dbReference>
<gene>
    <name evidence="6" type="ORF">SAMN04489858_109158</name>
</gene>
<dbReference type="PANTHER" id="PTHR30055">
    <property type="entry name" value="HTH-TYPE TRANSCRIPTIONAL REGULATOR RUTR"/>
    <property type="match status" value="1"/>
</dbReference>
<dbReference type="Gene3D" id="1.10.357.10">
    <property type="entry name" value="Tetracycline Repressor, domain 2"/>
    <property type="match status" value="1"/>
</dbReference>
<evidence type="ECO:0000259" key="5">
    <source>
        <dbReference type="PROSITE" id="PS50977"/>
    </source>
</evidence>
<sequence length="193" mass="21333">MPQLATRRYRTAKKIQAAAVELAVRHGLSNITTEAISTAAGVSARTFFNYYPYKEAALMGPAPDYPTDAVAAFLTGRGALMDDLKILITAHLSRFVDEREMLGHVLRLSESDPKLEALRNSMVISRRGQISELLRSRMPNEHPRKLDILASAVIAATNSATKDWAQGPRTDFVEAAHEYLDMIIPAADLLRNN</sequence>
<keyword evidence="3" id="KW-0804">Transcription</keyword>
<accession>A0A1I0GYJ4</accession>
<dbReference type="GO" id="GO:0000976">
    <property type="term" value="F:transcription cis-regulatory region binding"/>
    <property type="evidence" value="ECO:0007669"/>
    <property type="project" value="TreeGrafter"/>
</dbReference>
<keyword evidence="2 4" id="KW-0238">DNA-binding</keyword>
<evidence type="ECO:0000256" key="3">
    <source>
        <dbReference type="ARBA" id="ARBA00023163"/>
    </source>
</evidence>
<dbReference type="InterPro" id="IPR050109">
    <property type="entry name" value="HTH-type_TetR-like_transc_reg"/>
</dbReference>
<dbReference type="SUPFAM" id="SSF46689">
    <property type="entry name" value="Homeodomain-like"/>
    <property type="match status" value="1"/>
</dbReference>
<organism evidence="6 7">
    <name type="scientific">Paracoccus homiensis</name>
    <dbReference type="NCBI Taxonomy" id="364199"/>
    <lineage>
        <taxon>Bacteria</taxon>
        <taxon>Pseudomonadati</taxon>
        <taxon>Pseudomonadota</taxon>
        <taxon>Alphaproteobacteria</taxon>
        <taxon>Rhodobacterales</taxon>
        <taxon>Paracoccaceae</taxon>
        <taxon>Paracoccus</taxon>
    </lineage>
</organism>
<dbReference type="PROSITE" id="PS50977">
    <property type="entry name" value="HTH_TETR_2"/>
    <property type="match status" value="1"/>
</dbReference>
<dbReference type="RefSeq" id="WP_090735792.1">
    <property type="nucleotide sequence ID" value="NZ_CP177219.1"/>
</dbReference>
<keyword evidence="1" id="KW-0805">Transcription regulation</keyword>
<feature type="DNA-binding region" description="H-T-H motif" evidence="4">
    <location>
        <begin position="32"/>
        <end position="51"/>
    </location>
</feature>
<keyword evidence="7" id="KW-1185">Reference proteome</keyword>
<evidence type="ECO:0000256" key="2">
    <source>
        <dbReference type="ARBA" id="ARBA00023125"/>
    </source>
</evidence>
<dbReference type="InterPro" id="IPR001647">
    <property type="entry name" value="HTH_TetR"/>
</dbReference>
<dbReference type="Pfam" id="PF00440">
    <property type="entry name" value="TetR_N"/>
    <property type="match status" value="1"/>
</dbReference>
<dbReference type="Proteomes" id="UP000199180">
    <property type="component" value="Unassembled WGS sequence"/>
</dbReference>
<evidence type="ECO:0000256" key="1">
    <source>
        <dbReference type="ARBA" id="ARBA00023015"/>
    </source>
</evidence>
<reference evidence="6 7" key="1">
    <citation type="submission" date="2016-10" db="EMBL/GenBank/DDBJ databases">
        <authorList>
            <person name="de Groot N.N."/>
        </authorList>
    </citation>
    <scope>NUCLEOTIDE SEQUENCE [LARGE SCALE GENOMIC DNA]</scope>
    <source>
        <strain evidence="6 7">DSM 17862</strain>
    </source>
</reference>
<dbReference type="AlphaFoldDB" id="A0A1I0GYJ4"/>
<proteinExistence type="predicted"/>
<evidence type="ECO:0000256" key="4">
    <source>
        <dbReference type="PROSITE-ProRule" id="PRU00335"/>
    </source>
</evidence>
<dbReference type="OrthoDB" id="9811084at2"/>
<name>A0A1I0GYJ4_9RHOB</name>
<dbReference type="PANTHER" id="PTHR30055:SF238">
    <property type="entry name" value="MYCOFACTOCIN BIOSYNTHESIS TRANSCRIPTIONAL REGULATOR MFTR-RELATED"/>
    <property type="match status" value="1"/>
</dbReference>
<evidence type="ECO:0000313" key="7">
    <source>
        <dbReference type="Proteomes" id="UP000199180"/>
    </source>
</evidence>
<protein>
    <submittedName>
        <fullName evidence="6">DNA-binding transcriptional regulator, AcrR family</fullName>
    </submittedName>
</protein>
<evidence type="ECO:0000313" key="6">
    <source>
        <dbReference type="EMBL" id="SET76480.1"/>
    </source>
</evidence>